<dbReference type="GO" id="GO:0030983">
    <property type="term" value="F:mismatched DNA binding"/>
    <property type="evidence" value="ECO:0007669"/>
    <property type="project" value="InterPro"/>
</dbReference>
<evidence type="ECO:0000256" key="9">
    <source>
        <dbReference type="SAM" id="MobiDB-lite"/>
    </source>
</evidence>
<sequence>MQIAQKNPQNDKSIKSQISETFSDTQKEQEQNIINDCYEFLASSADCKLIKQLDLESFFADFATFLARKKPMYLNGDLAVYKKMIDELDLAFCDSIHLPQIPRVDLLEPALMHLNKNGNLHLSQIYNISKILGYFCTLQKHIQKNSQIPAKSTLKEWIEKIIFPPNLLESLLIFTQNGEIKDGIFPQIDSIKSSISNVASSIKSEFSALLNSKHLESYLVDKQVHFIYECQTLLLKAGFSKALNGNILERTQSGYFYVLPSAIARLYERQNSLRDSLEVEIANIAKNLSILLKKHILFLRFIDKEFDKFDLLQARLNFAKSKNLEFILPYVASQKKAKQAKDISSFYSDSLKIILHDFCHPILANPKPTNIVFDKGALILTGVNAGGKTMLLKSILSAVFLAKLLMPMKINPHKSRIPHFRQIAAIISDPQNTKNDISTFAGRMLEFSQNLGRENMLLGIDEIELGTDADEASSLYQILLDEILKRGNKIVLTTHHKRLASLMAGDSRVQMSAALFDVNLGKPLFDFLHGSIGKSYAFESAERYGIPTLLVERARKHYGEDKERLNELIEQSSKLEIELKSKQEQAQKELENLQKKSAQYDELIIALQEKFAKKEMVMERAYKEALDTLKQKANTMSEAHRNINTAHKILESFYAQDDESDENAKNARHTKARATNATNPKSSYKKGDTIKYNGKRGKILEIHSKHFLVELDSGMRLKVDFAKANEKSHSNLLPTHKLQKDSSKSVATKGYTLELAHSGASPSLDLHGFRVEEAIEAMEDFISQSLVAGFDEVAICHGLGGGVLARVTREFLSTHPKVVSFCDAPPKLGGIGTQIVRL</sequence>
<dbReference type="Pfam" id="PF00488">
    <property type="entry name" value="MutS_V"/>
    <property type="match status" value="1"/>
</dbReference>
<dbReference type="PANTHER" id="PTHR48466">
    <property type="entry name" value="OS10G0509000 PROTEIN-RELATED"/>
    <property type="match status" value="1"/>
</dbReference>
<dbReference type="EC" id="3.6.4.-" evidence="7"/>
<dbReference type="PANTHER" id="PTHR48466:SF2">
    <property type="entry name" value="OS10G0509000 PROTEIN"/>
    <property type="match status" value="1"/>
</dbReference>
<dbReference type="AlphaFoldDB" id="V8CCQ2"/>
<dbReference type="PATRIC" id="fig|1357400.3.peg.639"/>
<evidence type="ECO:0000256" key="5">
    <source>
        <dbReference type="ARBA" id="ARBA00022884"/>
    </source>
</evidence>
<dbReference type="PIRSF" id="PIRSF005814">
    <property type="entry name" value="MutS_YshD"/>
    <property type="match status" value="1"/>
</dbReference>
<dbReference type="EC" id="3.1.-.-" evidence="7"/>
<dbReference type="InterPro" id="IPR005747">
    <property type="entry name" value="MutS2"/>
</dbReference>
<keyword evidence="7" id="KW-0255">Endonuclease</keyword>
<feature type="coiled-coil region" evidence="8">
    <location>
        <begin position="551"/>
        <end position="610"/>
    </location>
</feature>
<evidence type="ECO:0000313" key="12">
    <source>
        <dbReference type="Proteomes" id="UP000018731"/>
    </source>
</evidence>
<evidence type="ECO:0000313" key="11">
    <source>
        <dbReference type="EMBL" id="ETD25134.1"/>
    </source>
</evidence>
<protein>
    <recommendedName>
        <fullName evidence="7">Endonuclease MutS2</fullName>
        <ecNumber evidence="7">3.1.-.-</ecNumber>
    </recommendedName>
    <alternativeName>
        <fullName evidence="7">Ribosome-associated protein quality control-upstream factor</fullName>
        <shortName evidence="7">RQC-upstream factor</shortName>
        <shortName evidence="7">RqcU</shortName>
        <ecNumber evidence="7">3.6.4.-</ecNumber>
    </alternativeName>
</protein>
<dbReference type="RefSeq" id="WP_023927169.1">
    <property type="nucleotide sequence ID" value="NZ_KI669454.1"/>
</dbReference>
<keyword evidence="7" id="KW-0540">Nuclease</keyword>
<keyword evidence="12" id="KW-1185">Reference proteome</keyword>
<keyword evidence="3 7" id="KW-0378">Hydrolase</keyword>
<evidence type="ECO:0000259" key="10">
    <source>
        <dbReference type="PROSITE" id="PS50828"/>
    </source>
</evidence>
<comment type="subunit">
    <text evidence="7">Homodimer. Binds to stalled ribosomes, contacting rRNA.</text>
</comment>
<dbReference type="GO" id="GO:0004519">
    <property type="term" value="F:endonuclease activity"/>
    <property type="evidence" value="ECO:0007669"/>
    <property type="project" value="UniProtKB-UniRule"/>
</dbReference>
<feature type="binding site" evidence="7">
    <location>
        <begin position="382"/>
        <end position="389"/>
    </location>
    <ligand>
        <name>ATP</name>
        <dbReference type="ChEBI" id="CHEBI:30616"/>
    </ligand>
</feature>
<dbReference type="SUPFAM" id="SSF52540">
    <property type="entry name" value="P-loop containing nucleoside triphosphate hydrolases"/>
    <property type="match status" value="1"/>
</dbReference>
<evidence type="ECO:0000256" key="4">
    <source>
        <dbReference type="ARBA" id="ARBA00022840"/>
    </source>
</evidence>
<dbReference type="SUPFAM" id="SSF160443">
    <property type="entry name" value="SMR domain-like"/>
    <property type="match status" value="1"/>
</dbReference>
<keyword evidence="6 7" id="KW-0238">DNA-binding</keyword>
<dbReference type="SMART" id="SM00534">
    <property type="entry name" value="MUTSac"/>
    <property type="match status" value="1"/>
</dbReference>
<name>V8CCQ2_9HELI</name>
<dbReference type="OrthoDB" id="9808166at2"/>
<gene>
    <name evidence="7" type="primary">mutS2</name>
    <name evidence="7" type="synonym">rqcU</name>
    <name evidence="11" type="ORF">HMPREF2086_00469</name>
</gene>
<dbReference type="Gene3D" id="3.30.1370.110">
    <property type="match status" value="1"/>
</dbReference>
<dbReference type="GO" id="GO:0019843">
    <property type="term" value="F:rRNA binding"/>
    <property type="evidence" value="ECO:0007669"/>
    <property type="project" value="UniProtKB-UniRule"/>
</dbReference>
<dbReference type="PROSITE" id="PS50828">
    <property type="entry name" value="SMR"/>
    <property type="match status" value="1"/>
</dbReference>
<dbReference type="SUPFAM" id="SSF48334">
    <property type="entry name" value="DNA repair protein MutS, domain III"/>
    <property type="match status" value="1"/>
</dbReference>
<reference evidence="11 12" key="1">
    <citation type="journal article" date="2014" name="Genome Announc.">
        <title>Draft genome sequences of six enterohepatic helicobacter species isolated from humans and one from rhesus macaques.</title>
        <authorList>
            <person name="Shen Z."/>
            <person name="Sheh A."/>
            <person name="Young S.K."/>
            <person name="Abouelliel A."/>
            <person name="Ward D.V."/>
            <person name="Earl A.M."/>
            <person name="Fox J.G."/>
        </authorList>
    </citation>
    <scope>NUCLEOTIDE SEQUENCE [LARGE SCALE GENOMIC DNA]</scope>
    <source>
        <strain evidence="11 12">MIT 99-5501</strain>
    </source>
</reference>
<keyword evidence="5 7" id="KW-0694">RNA-binding</keyword>
<evidence type="ECO:0000256" key="2">
    <source>
        <dbReference type="ARBA" id="ARBA00022741"/>
    </source>
</evidence>
<dbReference type="InterPro" id="IPR036063">
    <property type="entry name" value="Smr_dom_sf"/>
</dbReference>
<dbReference type="GO" id="GO:0045910">
    <property type="term" value="P:negative regulation of DNA recombination"/>
    <property type="evidence" value="ECO:0007669"/>
    <property type="project" value="InterPro"/>
</dbReference>
<feature type="domain" description="Smr" evidence="10">
    <location>
        <begin position="764"/>
        <end position="838"/>
    </location>
</feature>
<dbReference type="InterPro" id="IPR036187">
    <property type="entry name" value="DNA_mismatch_repair_MutS_sf"/>
</dbReference>
<feature type="region of interest" description="Disordered" evidence="9">
    <location>
        <begin position="657"/>
        <end position="688"/>
    </location>
</feature>
<dbReference type="eggNOG" id="COG1193">
    <property type="taxonomic scope" value="Bacteria"/>
</dbReference>
<dbReference type="Gene3D" id="3.40.50.300">
    <property type="entry name" value="P-loop containing nucleotide triphosphate hydrolases"/>
    <property type="match status" value="1"/>
</dbReference>
<accession>V8CCQ2</accession>
<keyword evidence="8" id="KW-0175">Coiled coil</keyword>
<dbReference type="InterPro" id="IPR000432">
    <property type="entry name" value="DNA_mismatch_repair_MutS_C"/>
</dbReference>
<evidence type="ECO:0000256" key="6">
    <source>
        <dbReference type="ARBA" id="ARBA00023125"/>
    </source>
</evidence>
<dbReference type="GO" id="GO:0140664">
    <property type="term" value="F:ATP-dependent DNA damage sensor activity"/>
    <property type="evidence" value="ECO:0007669"/>
    <property type="project" value="InterPro"/>
</dbReference>
<comment type="function">
    <text evidence="7">Acts as a ribosome collision sensor, splitting the ribosome into its 2 subunits. Detects stalled/collided 70S ribosomes which it binds and splits by an ATP-hydrolysis driven conformational change. Acts upstream of the ribosome quality control system (RQC), a ribosome-associated complex that mediates the extraction of incompletely synthesized nascent chains from stalled ribosomes and their subsequent degradation. Probably generates substrates for RQC.</text>
</comment>
<dbReference type="SMART" id="SM00533">
    <property type="entry name" value="MUTSd"/>
    <property type="match status" value="1"/>
</dbReference>
<dbReference type="InterPro" id="IPR027417">
    <property type="entry name" value="P-loop_NTPase"/>
</dbReference>
<dbReference type="InterPro" id="IPR002625">
    <property type="entry name" value="Smr_dom"/>
</dbReference>
<organism evidence="11 12">
    <name type="scientific">Helicobacter macacae MIT 99-5501</name>
    <dbReference type="NCBI Taxonomy" id="1357400"/>
    <lineage>
        <taxon>Bacteria</taxon>
        <taxon>Pseudomonadati</taxon>
        <taxon>Campylobacterota</taxon>
        <taxon>Epsilonproteobacteria</taxon>
        <taxon>Campylobacterales</taxon>
        <taxon>Helicobacteraceae</taxon>
        <taxon>Helicobacter</taxon>
    </lineage>
</organism>
<dbReference type="EMBL" id="AZJI01000001">
    <property type="protein sequence ID" value="ETD25134.1"/>
    <property type="molecule type" value="Genomic_DNA"/>
</dbReference>
<dbReference type="GO" id="GO:0072344">
    <property type="term" value="P:rescue of stalled ribosome"/>
    <property type="evidence" value="ECO:0007669"/>
    <property type="project" value="UniProtKB-UniRule"/>
</dbReference>
<dbReference type="NCBIfam" id="TIGR01069">
    <property type="entry name" value="mutS2"/>
    <property type="match status" value="1"/>
</dbReference>
<dbReference type="Proteomes" id="UP000018731">
    <property type="component" value="Unassembled WGS sequence"/>
</dbReference>
<proteinExistence type="inferred from homology"/>
<feature type="compositionally biased region" description="Polar residues" evidence="9">
    <location>
        <begin position="673"/>
        <end position="682"/>
    </location>
</feature>
<comment type="function">
    <text evidence="7">Endonuclease that is involved in the suppression of homologous recombination and thus may have a key role in the control of bacterial genetic diversity.</text>
</comment>
<dbReference type="HOGENOM" id="CLU_011252_2_2_7"/>
<dbReference type="SMART" id="SM00463">
    <property type="entry name" value="SMR"/>
    <property type="match status" value="1"/>
</dbReference>
<keyword evidence="4 7" id="KW-0067">ATP-binding</keyword>
<dbReference type="GO" id="GO:0016887">
    <property type="term" value="F:ATP hydrolysis activity"/>
    <property type="evidence" value="ECO:0007669"/>
    <property type="project" value="InterPro"/>
</dbReference>
<dbReference type="HAMAP" id="MF_00092">
    <property type="entry name" value="MutS2"/>
    <property type="match status" value="1"/>
</dbReference>
<evidence type="ECO:0000256" key="8">
    <source>
        <dbReference type="SAM" id="Coils"/>
    </source>
</evidence>
<evidence type="ECO:0000256" key="3">
    <source>
        <dbReference type="ARBA" id="ARBA00022801"/>
    </source>
</evidence>
<comment type="similarity">
    <text evidence="7">Belongs to the DNA mismatch repair MutS family. MutS2 subfamily.</text>
</comment>
<comment type="caution">
    <text evidence="11">The sequence shown here is derived from an EMBL/GenBank/DDBJ whole genome shotgun (WGS) entry which is preliminary data.</text>
</comment>
<dbReference type="STRING" id="1357400.HMPREF2086_00469"/>
<evidence type="ECO:0000256" key="1">
    <source>
        <dbReference type="ARBA" id="ARBA00022730"/>
    </source>
</evidence>
<dbReference type="InterPro" id="IPR045076">
    <property type="entry name" value="MutS"/>
</dbReference>
<keyword evidence="1 7" id="KW-0699">rRNA-binding</keyword>
<dbReference type="GO" id="GO:0043023">
    <property type="term" value="F:ribosomal large subunit binding"/>
    <property type="evidence" value="ECO:0007669"/>
    <property type="project" value="UniProtKB-UniRule"/>
</dbReference>
<dbReference type="GO" id="GO:0006298">
    <property type="term" value="P:mismatch repair"/>
    <property type="evidence" value="ECO:0007669"/>
    <property type="project" value="InterPro"/>
</dbReference>
<keyword evidence="2 7" id="KW-0547">Nucleotide-binding</keyword>
<dbReference type="InterPro" id="IPR007696">
    <property type="entry name" value="DNA_mismatch_repair_MutS_core"/>
</dbReference>
<dbReference type="GO" id="GO:0005524">
    <property type="term" value="F:ATP binding"/>
    <property type="evidence" value="ECO:0007669"/>
    <property type="project" value="UniProtKB-UniRule"/>
</dbReference>
<dbReference type="Pfam" id="PF01713">
    <property type="entry name" value="Smr"/>
    <property type="match status" value="1"/>
</dbReference>
<feature type="region of interest" description="Disordered" evidence="9">
    <location>
        <begin position="1"/>
        <end position="21"/>
    </location>
</feature>
<evidence type="ECO:0000256" key="7">
    <source>
        <dbReference type="HAMAP-Rule" id="MF_00092"/>
    </source>
</evidence>